<gene>
    <name evidence="2" type="ORF">OGAPHI_007049</name>
</gene>
<feature type="region of interest" description="Disordered" evidence="1">
    <location>
        <begin position="310"/>
        <end position="333"/>
    </location>
</feature>
<reference evidence="2" key="2">
    <citation type="submission" date="2021-01" db="EMBL/GenBank/DDBJ databases">
        <authorList>
            <person name="Schikora-Tamarit M.A."/>
        </authorList>
    </citation>
    <scope>NUCLEOTIDE SEQUENCE</scope>
    <source>
        <strain evidence="2">CBS6075</strain>
    </source>
</reference>
<accession>A0A9P8NV59</accession>
<protein>
    <submittedName>
        <fullName evidence="2">Uncharacterized protein</fullName>
    </submittedName>
</protein>
<feature type="compositionally biased region" description="Basic and acidic residues" evidence="1">
    <location>
        <begin position="109"/>
        <end position="118"/>
    </location>
</feature>
<evidence type="ECO:0000313" key="3">
    <source>
        <dbReference type="Proteomes" id="UP000769157"/>
    </source>
</evidence>
<proteinExistence type="predicted"/>
<feature type="region of interest" description="Disordered" evidence="1">
    <location>
        <begin position="58"/>
        <end position="80"/>
    </location>
</feature>
<dbReference type="OrthoDB" id="3995450at2759"/>
<dbReference type="EMBL" id="JAEUBE010000504">
    <property type="protein sequence ID" value="KAH3660463.1"/>
    <property type="molecule type" value="Genomic_DNA"/>
</dbReference>
<reference evidence="2" key="1">
    <citation type="journal article" date="2021" name="Open Biol.">
        <title>Shared evolutionary footprints suggest mitochondrial oxidative damage underlies multiple complex I losses in fungi.</title>
        <authorList>
            <person name="Schikora-Tamarit M.A."/>
            <person name="Marcet-Houben M."/>
            <person name="Nosek J."/>
            <person name="Gabaldon T."/>
        </authorList>
    </citation>
    <scope>NUCLEOTIDE SEQUENCE</scope>
    <source>
        <strain evidence="2">CBS6075</strain>
    </source>
</reference>
<organism evidence="2 3">
    <name type="scientific">Ogataea philodendri</name>
    <dbReference type="NCBI Taxonomy" id="1378263"/>
    <lineage>
        <taxon>Eukaryota</taxon>
        <taxon>Fungi</taxon>
        <taxon>Dikarya</taxon>
        <taxon>Ascomycota</taxon>
        <taxon>Saccharomycotina</taxon>
        <taxon>Pichiomycetes</taxon>
        <taxon>Pichiales</taxon>
        <taxon>Pichiaceae</taxon>
        <taxon>Ogataea</taxon>
    </lineage>
</organism>
<sequence>MPDGYFTEQGFDFDLEQSRSSADLAQNLEPLSASPTRTRRSFSISKFLTSKDSRTHASNKSIFTTAKGSRVKAPEKPDAPGWYKSWRSLNTLFRTKKKSKPDQNVGTNKTEHYEHDSASSEQELSCYNAYKSEDLQISLSSLRSLVDPELLQKTTARVVHDKTIVVDKSDVKVKKRILQQTNNGSTEHASIHLRGSKIPFDQACLDSQIKLKKMDTDQNLITDGSTLDCECAHLEDSSPKGERLIPQEISFRGQKLINCAPEIYLNSDLIGLFDTLKLKTEQQDSKFYVAEDQGSLNFPDFEIQSQISNGDVNENSFDENTTNGPLSSFVEDQPRKGLSIAEVDTLELPYSAQDKPLSSFGK</sequence>
<dbReference type="Proteomes" id="UP000769157">
    <property type="component" value="Unassembled WGS sequence"/>
</dbReference>
<feature type="compositionally biased region" description="Polar residues" evidence="1">
    <location>
        <begin position="310"/>
        <end position="326"/>
    </location>
</feature>
<keyword evidence="3" id="KW-1185">Reference proteome</keyword>
<dbReference type="GeneID" id="70239013"/>
<dbReference type="AlphaFoldDB" id="A0A9P8NV59"/>
<feature type="region of interest" description="Disordered" evidence="1">
    <location>
        <begin position="96"/>
        <end position="119"/>
    </location>
</feature>
<comment type="caution">
    <text evidence="2">The sequence shown here is derived from an EMBL/GenBank/DDBJ whole genome shotgun (WGS) entry which is preliminary data.</text>
</comment>
<name>A0A9P8NV59_9ASCO</name>
<feature type="compositionally biased region" description="Polar residues" evidence="1">
    <location>
        <begin position="58"/>
        <end position="67"/>
    </location>
</feature>
<dbReference type="RefSeq" id="XP_046058166.1">
    <property type="nucleotide sequence ID" value="XM_046208402.1"/>
</dbReference>
<evidence type="ECO:0000313" key="2">
    <source>
        <dbReference type="EMBL" id="KAH3660463.1"/>
    </source>
</evidence>
<evidence type="ECO:0000256" key="1">
    <source>
        <dbReference type="SAM" id="MobiDB-lite"/>
    </source>
</evidence>